<proteinExistence type="predicted"/>
<reference evidence="2" key="1">
    <citation type="submission" date="2022-11" db="EMBL/GenBank/DDBJ databases">
        <title>Genome Sequence of Cubamyces cubensis.</title>
        <authorList>
            <person name="Buettner E."/>
        </authorList>
    </citation>
    <scope>NUCLEOTIDE SEQUENCE</scope>
    <source>
        <strain evidence="2">MPL-01</strain>
    </source>
</reference>
<evidence type="ECO:0000256" key="1">
    <source>
        <dbReference type="SAM" id="MobiDB-lite"/>
    </source>
</evidence>
<dbReference type="EMBL" id="JAPEVG010000108">
    <property type="protein sequence ID" value="KAJ8482708.1"/>
    <property type="molecule type" value="Genomic_DNA"/>
</dbReference>
<name>A0AAD7X9M5_9APHY</name>
<gene>
    <name evidence="2" type="ORF">ONZ51_g5194</name>
</gene>
<organism evidence="2 3">
    <name type="scientific">Trametes cubensis</name>
    <dbReference type="NCBI Taxonomy" id="1111947"/>
    <lineage>
        <taxon>Eukaryota</taxon>
        <taxon>Fungi</taxon>
        <taxon>Dikarya</taxon>
        <taxon>Basidiomycota</taxon>
        <taxon>Agaricomycotina</taxon>
        <taxon>Agaricomycetes</taxon>
        <taxon>Polyporales</taxon>
        <taxon>Polyporaceae</taxon>
        <taxon>Trametes</taxon>
    </lineage>
</organism>
<dbReference type="Pfam" id="PF13489">
    <property type="entry name" value="Methyltransf_23"/>
    <property type="match status" value="1"/>
</dbReference>
<sequence length="574" mass="63812">MWGSVEPIPPPPYSGQQSPTDGAPCAAQLEFQRDVSASLVAEFRRLAALSGWKKKTEPFKENWKHLLRKWATEDFKSYFGDNTRSLASWRKLCRHLGVGEDSVLGSITECKRALTGTYVNIIDLIDSCKTETRPEIFGEERALAKYTRRTKKMYPLDAARANQLLSQFLIRVSHPPKAREKDAAGGPNTGKARRRARNANANKENVKPKKNKRRRRPRRVRKAKVALEVTVVLTACTTPYNPSGANRSAVRMPGGSTLYYYVYAHCVCKDSEPVSNHETPLPLSTSPTGSGEEYKRHSRTGEEYHHLQSYYKYPARNTANELTLEIHKLNMSETTSSAAHAHHHHGGHHDFAEANKAYFDEHAPTLEQEHPNAHKLGAMVIETMRKTYPALFDKERTEAMDYACGTGNVSLALRPYVKHIVGVDISQGSVDIYNKKAAEQGFSSEMEAVCAVLKGEPGELGGAKFDLITCSASYHHFPDIAETTRALAYFLKPGGSILVADLKAAPDGKELVPSTHHHLVPHKHGLTEEVMRATFEGAGLVEFEMTEAGTFKFSESTPEATWFIARGVKPAEKA</sequence>
<evidence type="ECO:0000313" key="3">
    <source>
        <dbReference type="Proteomes" id="UP001215151"/>
    </source>
</evidence>
<dbReference type="SUPFAM" id="SSF53335">
    <property type="entry name" value="S-adenosyl-L-methionine-dependent methyltransferases"/>
    <property type="match status" value="1"/>
</dbReference>
<accession>A0AAD7X9M5</accession>
<feature type="compositionally biased region" description="Basic residues" evidence="1">
    <location>
        <begin position="208"/>
        <end position="221"/>
    </location>
</feature>
<comment type="caution">
    <text evidence="2">The sequence shown here is derived from an EMBL/GenBank/DDBJ whole genome shotgun (WGS) entry which is preliminary data.</text>
</comment>
<feature type="region of interest" description="Disordered" evidence="1">
    <location>
        <begin position="273"/>
        <end position="301"/>
    </location>
</feature>
<dbReference type="CDD" id="cd02440">
    <property type="entry name" value="AdoMet_MTases"/>
    <property type="match status" value="1"/>
</dbReference>
<dbReference type="PANTHER" id="PTHR38846:SF1">
    <property type="entry name" value="C3H1-TYPE DOMAIN-CONTAINING PROTEIN"/>
    <property type="match status" value="1"/>
</dbReference>
<keyword evidence="3" id="KW-1185">Reference proteome</keyword>
<feature type="region of interest" description="Disordered" evidence="1">
    <location>
        <begin position="1"/>
        <end position="23"/>
    </location>
</feature>
<evidence type="ECO:0000313" key="2">
    <source>
        <dbReference type="EMBL" id="KAJ8482708.1"/>
    </source>
</evidence>
<feature type="compositionally biased region" description="Basic and acidic residues" evidence="1">
    <location>
        <begin position="292"/>
        <end position="301"/>
    </location>
</feature>
<feature type="compositionally biased region" description="Polar residues" evidence="1">
    <location>
        <begin position="273"/>
        <end position="289"/>
    </location>
</feature>
<feature type="region of interest" description="Disordered" evidence="1">
    <location>
        <begin position="176"/>
        <end position="221"/>
    </location>
</feature>
<dbReference type="PANTHER" id="PTHR38846">
    <property type="entry name" value="C3H1-TYPE DOMAIN-CONTAINING PROTEIN"/>
    <property type="match status" value="1"/>
</dbReference>
<dbReference type="Proteomes" id="UP001215151">
    <property type="component" value="Unassembled WGS sequence"/>
</dbReference>
<protein>
    <recommendedName>
        <fullName evidence="4">Methyltransferase domain-containing protein</fullName>
    </recommendedName>
</protein>
<dbReference type="AlphaFoldDB" id="A0AAD7X9M5"/>
<dbReference type="InterPro" id="IPR029063">
    <property type="entry name" value="SAM-dependent_MTases_sf"/>
</dbReference>
<dbReference type="Gene3D" id="3.40.50.150">
    <property type="entry name" value="Vaccinia Virus protein VP39"/>
    <property type="match status" value="1"/>
</dbReference>
<evidence type="ECO:0008006" key="4">
    <source>
        <dbReference type="Google" id="ProtNLM"/>
    </source>
</evidence>